<protein>
    <submittedName>
        <fullName evidence="1">Uncharacterized protein</fullName>
    </submittedName>
</protein>
<dbReference type="AlphaFoldDB" id="A0A9E8SKH2"/>
<name>A0A9E8SKH2_9BACT</name>
<dbReference type="KEGG" id="dpf:ON006_23730"/>
<evidence type="ECO:0000313" key="1">
    <source>
        <dbReference type="EMBL" id="WAC10741.1"/>
    </source>
</evidence>
<reference evidence="1" key="1">
    <citation type="submission" date="2022-11" db="EMBL/GenBank/DDBJ databases">
        <title>Dyadobacter pollutisoli sp. nov., isolated from plastic dumped soil.</title>
        <authorList>
            <person name="Kim J.M."/>
            <person name="Kim K.R."/>
            <person name="Lee J.K."/>
            <person name="Hao L."/>
            <person name="Jeon C.O."/>
        </authorList>
    </citation>
    <scope>NUCLEOTIDE SEQUENCE</scope>
    <source>
        <strain evidence="1">U1</strain>
    </source>
</reference>
<dbReference type="Proteomes" id="UP001164653">
    <property type="component" value="Chromosome"/>
</dbReference>
<keyword evidence="2" id="KW-1185">Reference proteome</keyword>
<proteinExistence type="predicted"/>
<evidence type="ECO:0000313" key="2">
    <source>
        <dbReference type="Proteomes" id="UP001164653"/>
    </source>
</evidence>
<dbReference type="EMBL" id="CP112998">
    <property type="protein sequence ID" value="WAC10741.1"/>
    <property type="molecule type" value="Genomic_DNA"/>
</dbReference>
<sequence length="78" mass="8755">MKTDLSQSEQLLLRDVRNFFLTDTCAEIVGSMNAMVESLLFSADLENVTPTMKGDIVNQLRVVTFLSKLNENCDRGRA</sequence>
<organism evidence="1 2">
    <name type="scientific">Dyadobacter pollutisoli</name>
    <dbReference type="NCBI Taxonomy" id="2910158"/>
    <lineage>
        <taxon>Bacteria</taxon>
        <taxon>Pseudomonadati</taxon>
        <taxon>Bacteroidota</taxon>
        <taxon>Cytophagia</taxon>
        <taxon>Cytophagales</taxon>
        <taxon>Spirosomataceae</taxon>
        <taxon>Dyadobacter</taxon>
    </lineage>
</organism>
<accession>A0A9E8SKH2</accession>
<gene>
    <name evidence="1" type="ORF">ON006_23730</name>
</gene>
<dbReference type="RefSeq" id="WP_244822504.1">
    <property type="nucleotide sequence ID" value="NZ_CP112998.1"/>
</dbReference>